<organism evidence="3 4">
    <name type="scientific">Saccharomycopsis crataegensis</name>
    <dbReference type="NCBI Taxonomy" id="43959"/>
    <lineage>
        <taxon>Eukaryota</taxon>
        <taxon>Fungi</taxon>
        <taxon>Dikarya</taxon>
        <taxon>Ascomycota</taxon>
        <taxon>Saccharomycotina</taxon>
        <taxon>Saccharomycetes</taxon>
        <taxon>Saccharomycopsidaceae</taxon>
        <taxon>Saccharomycopsis</taxon>
    </lineage>
</organism>
<evidence type="ECO:0000313" key="4">
    <source>
        <dbReference type="Proteomes" id="UP001360560"/>
    </source>
</evidence>
<dbReference type="GeneID" id="90073557"/>
<dbReference type="Proteomes" id="UP001360560">
    <property type="component" value="Unassembled WGS sequence"/>
</dbReference>
<dbReference type="Gene3D" id="2.60.120.330">
    <property type="entry name" value="B-lactam Antibiotic, Isopenicillin N Synthase, Chain"/>
    <property type="match status" value="1"/>
</dbReference>
<comment type="caution">
    <text evidence="3">The sequence shown here is derived from an EMBL/GenBank/DDBJ whole genome shotgun (WGS) entry which is preliminary data.</text>
</comment>
<dbReference type="InterPro" id="IPR044861">
    <property type="entry name" value="IPNS-like_FE2OG_OXY"/>
</dbReference>
<protein>
    <recommendedName>
        <fullName evidence="5">Fe2OG dioxygenase domain-containing protein</fullName>
    </recommendedName>
</protein>
<keyword evidence="4" id="KW-1185">Reference proteome</keyword>
<dbReference type="InterPro" id="IPR050231">
    <property type="entry name" value="Iron_ascorbate_oxido_reductase"/>
</dbReference>
<dbReference type="EMBL" id="BTFZ01000010">
    <property type="protein sequence ID" value="GMM35578.1"/>
    <property type="molecule type" value="Genomic_DNA"/>
</dbReference>
<feature type="domain" description="Non-haem dioxygenase N-terminal" evidence="2">
    <location>
        <begin position="39"/>
        <end position="154"/>
    </location>
</feature>
<dbReference type="SUPFAM" id="SSF51197">
    <property type="entry name" value="Clavaminate synthase-like"/>
    <property type="match status" value="1"/>
</dbReference>
<proteinExistence type="predicted"/>
<evidence type="ECO:0000259" key="2">
    <source>
        <dbReference type="Pfam" id="PF14226"/>
    </source>
</evidence>
<dbReference type="AlphaFoldDB" id="A0AAV5QN48"/>
<dbReference type="Pfam" id="PF14226">
    <property type="entry name" value="DIOX_N"/>
    <property type="match status" value="1"/>
</dbReference>
<feature type="domain" description="Isopenicillin N synthase-like Fe(2+) 2OG dioxygenase" evidence="1">
    <location>
        <begin position="248"/>
        <end position="331"/>
    </location>
</feature>
<dbReference type="InterPro" id="IPR026992">
    <property type="entry name" value="DIOX_N"/>
</dbReference>
<sequence length="411" mass="47444">MLSEEYFDPEKRATVDQLHNVRPFIEAPPTKEPVDFMDLDTIDLSTFQDGPQGLSSRQKLAQQLESVLTDYGFFKLVGHGISEATFERMKSIGQAIFELEDDIKNQFVGGEKKIPQEEERDLGVIRGTGFKPRGYLEYTNGQRDNVEFYNLRHFQHDDIFYNKTEYPEFVKYHLDEISEYFKHLHFETLRKLLILMDIILELPEGQLWENHFKVIENDINRSGGGRARFLMYHEVEKEYVKKTNGTWLRGHSDACAITFILSQPIVSLQVREHDSNNWKYISHTSNSLVVNIGDAFKFLTGGYFKSSLHRVTTPPGDQLKHKRNTVIYFSNPSLTTYIDPLSLNSPKLDRLGYGIEPGVERITFKQWDEAKGTYFNQKNQQNSKEVSLLGRSTLMSYIDGAPSEKKALSVS</sequence>
<evidence type="ECO:0008006" key="5">
    <source>
        <dbReference type="Google" id="ProtNLM"/>
    </source>
</evidence>
<dbReference type="RefSeq" id="XP_064852578.1">
    <property type="nucleotide sequence ID" value="XM_064996506.1"/>
</dbReference>
<gene>
    <name evidence="3" type="ORF">DASC09_029030</name>
</gene>
<evidence type="ECO:0000313" key="3">
    <source>
        <dbReference type="EMBL" id="GMM35578.1"/>
    </source>
</evidence>
<evidence type="ECO:0000259" key="1">
    <source>
        <dbReference type="Pfam" id="PF03171"/>
    </source>
</evidence>
<accession>A0AAV5QN48</accession>
<name>A0AAV5QN48_9ASCO</name>
<dbReference type="PANTHER" id="PTHR47990">
    <property type="entry name" value="2-OXOGLUTARATE (2OG) AND FE(II)-DEPENDENT OXYGENASE SUPERFAMILY PROTEIN-RELATED"/>
    <property type="match status" value="1"/>
</dbReference>
<reference evidence="3 4" key="1">
    <citation type="journal article" date="2023" name="Elife">
        <title>Identification of key yeast species and microbe-microbe interactions impacting larval growth of Drosophila in the wild.</title>
        <authorList>
            <person name="Mure A."/>
            <person name="Sugiura Y."/>
            <person name="Maeda R."/>
            <person name="Honda K."/>
            <person name="Sakurai N."/>
            <person name="Takahashi Y."/>
            <person name="Watada M."/>
            <person name="Katoh T."/>
            <person name="Gotoh A."/>
            <person name="Gotoh Y."/>
            <person name="Taniguchi I."/>
            <person name="Nakamura K."/>
            <person name="Hayashi T."/>
            <person name="Katayama T."/>
            <person name="Uemura T."/>
            <person name="Hattori Y."/>
        </authorList>
    </citation>
    <scope>NUCLEOTIDE SEQUENCE [LARGE SCALE GENOMIC DNA]</scope>
    <source>
        <strain evidence="3 4">SC-9</strain>
    </source>
</reference>
<dbReference type="InterPro" id="IPR027443">
    <property type="entry name" value="IPNS-like_sf"/>
</dbReference>
<dbReference type="Pfam" id="PF03171">
    <property type="entry name" value="2OG-FeII_Oxy"/>
    <property type="match status" value="1"/>
</dbReference>